<proteinExistence type="predicted"/>
<name>A0AAD7S8W8_9TELE</name>
<dbReference type="EMBL" id="JAINUG010000092">
    <property type="protein sequence ID" value="KAJ8398125.1"/>
    <property type="molecule type" value="Genomic_DNA"/>
</dbReference>
<keyword evidence="3" id="KW-1185">Reference proteome</keyword>
<dbReference type="AlphaFoldDB" id="A0AAD7S8W8"/>
<dbReference type="Proteomes" id="UP001221898">
    <property type="component" value="Unassembled WGS sequence"/>
</dbReference>
<protein>
    <submittedName>
        <fullName evidence="2">Uncharacterized protein</fullName>
    </submittedName>
</protein>
<feature type="region of interest" description="Disordered" evidence="1">
    <location>
        <begin position="1"/>
        <end position="42"/>
    </location>
</feature>
<evidence type="ECO:0000313" key="2">
    <source>
        <dbReference type="EMBL" id="KAJ8398125.1"/>
    </source>
</evidence>
<reference evidence="2" key="1">
    <citation type="journal article" date="2023" name="Science">
        <title>Genome structures resolve the early diversification of teleost fishes.</title>
        <authorList>
            <person name="Parey E."/>
            <person name="Louis A."/>
            <person name="Montfort J."/>
            <person name="Bouchez O."/>
            <person name="Roques C."/>
            <person name="Iampietro C."/>
            <person name="Lluch J."/>
            <person name="Castinel A."/>
            <person name="Donnadieu C."/>
            <person name="Desvignes T."/>
            <person name="Floi Bucao C."/>
            <person name="Jouanno E."/>
            <person name="Wen M."/>
            <person name="Mejri S."/>
            <person name="Dirks R."/>
            <person name="Jansen H."/>
            <person name="Henkel C."/>
            <person name="Chen W.J."/>
            <person name="Zahm M."/>
            <person name="Cabau C."/>
            <person name="Klopp C."/>
            <person name="Thompson A.W."/>
            <person name="Robinson-Rechavi M."/>
            <person name="Braasch I."/>
            <person name="Lecointre G."/>
            <person name="Bobe J."/>
            <person name="Postlethwait J.H."/>
            <person name="Berthelot C."/>
            <person name="Roest Crollius H."/>
            <person name="Guiguen Y."/>
        </authorList>
    </citation>
    <scope>NUCLEOTIDE SEQUENCE</scope>
    <source>
        <strain evidence="2">NC1722</strain>
    </source>
</reference>
<gene>
    <name evidence="2" type="ORF">AAFF_G00429690</name>
</gene>
<evidence type="ECO:0000256" key="1">
    <source>
        <dbReference type="SAM" id="MobiDB-lite"/>
    </source>
</evidence>
<organism evidence="2 3">
    <name type="scientific">Aldrovandia affinis</name>
    <dbReference type="NCBI Taxonomy" id="143900"/>
    <lineage>
        <taxon>Eukaryota</taxon>
        <taxon>Metazoa</taxon>
        <taxon>Chordata</taxon>
        <taxon>Craniata</taxon>
        <taxon>Vertebrata</taxon>
        <taxon>Euteleostomi</taxon>
        <taxon>Actinopterygii</taxon>
        <taxon>Neopterygii</taxon>
        <taxon>Teleostei</taxon>
        <taxon>Notacanthiformes</taxon>
        <taxon>Halosauridae</taxon>
        <taxon>Aldrovandia</taxon>
    </lineage>
</organism>
<comment type="caution">
    <text evidence="2">The sequence shown here is derived from an EMBL/GenBank/DDBJ whole genome shotgun (WGS) entry which is preliminary data.</text>
</comment>
<accession>A0AAD7S8W8</accession>
<evidence type="ECO:0000313" key="3">
    <source>
        <dbReference type="Proteomes" id="UP001221898"/>
    </source>
</evidence>
<sequence length="124" mass="13510">MTAHRRLPRLLVPPPVSTGTQERAGPRGARGSGTGPPSPPRLLFGRGRLRCLLFKAFAVRPVRRGDCSVHVTFAIGIRAGQRVGSHIWHSRPDDFIAGERIPPTPKRCVESIIPFPALPPASRL</sequence>